<reference evidence="2 3" key="1">
    <citation type="submission" date="2023-07" db="EMBL/GenBank/DDBJ databases">
        <title>Genomic Encyclopedia of Type Strains, Phase IV (KMG-IV): sequencing the most valuable type-strain genomes for metagenomic binning, comparative biology and taxonomic classification.</title>
        <authorList>
            <person name="Goeker M."/>
        </authorList>
    </citation>
    <scope>NUCLEOTIDE SEQUENCE [LARGE SCALE GENOMIC DNA]</scope>
    <source>
        <strain evidence="2 3">B1-1</strain>
    </source>
</reference>
<dbReference type="EMBL" id="JAUSWJ010000001">
    <property type="protein sequence ID" value="MDQ0518044.1"/>
    <property type="molecule type" value="Genomic_DNA"/>
</dbReference>
<comment type="caution">
    <text evidence="2">The sequence shown here is derived from an EMBL/GenBank/DDBJ whole genome shotgun (WGS) entry which is preliminary data.</text>
</comment>
<protein>
    <recommendedName>
        <fullName evidence="4">DUF1134 domain-containing protein</fullName>
    </recommendedName>
</protein>
<evidence type="ECO:0008006" key="4">
    <source>
        <dbReference type="Google" id="ProtNLM"/>
    </source>
</evidence>
<keyword evidence="1" id="KW-0732">Signal</keyword>
<dbReference type="PIRSF" id="PIRSF033924">
    <property type="entry name" value="UCP033924"/>
    <property type="match status" value="1"/>
</dbReference>
<dbReference type="InterPro" id="IPR008325">
    <property type="entry name" value="EipA-like"/>
</dbReference>
<proteinExistence type="predicted"/>
<evidence type="ECO:0000256" key="1">
    <source>
        <dbReference type="SAM" id="SignalP"/>
    </source>
</evidence>
<evidence type="ECO:0000313" key="2">
    <source>
        <dbReference type="EMBL" id="MDQ0518044.1"/>
    </source>
</evidence>
<dbReference type="RefSeq" id="WP_266283462.1">
    <property type="nucleotide sequence ID" value="NZ_JAPKNF010000003.1"/>
</dbReference>
<organism evidence="2 3">
    <name type="scientific">Kaistia geumhonensis</name>
    <dbReference type="NCBI Taxonomy" id="410839"/>
    <lineage>
        <taxon>Bacteria</taxon>
        <taxon>Pseudomonadati</taxon>
        <taxon>Pseudomonadota</taxon>
        <taxon>Alphaproteobacteria</taxon>
        <taxon>Hyphomicrobiales</taxon>
        <taxon>Kaistiaceae</taxon>
        <taxon>Kaistia</taxon>
    </lineage>
</organism>
<dbReference type="Proteomes" id="UP001223743">
    <property type="component" value="Unassembled WGS sequence"/>
</dbReference>
<name>A0ABU0MAQ1_9HYPH</name>
<keyword evidence="3" id="KW-1185">Reference proteome</keyword>
<dbReference type="Pfam" id="PF06577">
    <property type="entry name" value="EipA"/>
    <property type="match status" value="1"/>
</dbReference>
<evidence type="ECO:0000313" key="3">
    <source>
        <dbReference type="Proteomes" id="UP001223743"/>
    </source>
</evidence>
<feature type="chain" id="PRO_5046784840" description="DUF1134 domain-containing protein" evidence="1">
    <location>
        <begin position="32"/>
        <end position="196"/>
    </location>
</feature>
<feature type="signal peptide" evidence="1">
    <location>
        <begin position="1"/>
        <end position="31"/>
    </location>
</feature>
<gene>
    <name evidence="2" type="ORF">QO015_003657</name>
</gene>
<sequence>MTRPASFLRLLATLVGLAILVAGAAAAPASAQTQDGEHYSVDEIVKTGGAFFGEVSGGLASVVEHSMSQYGQPNGYVLGEQGSGALIAGVRYGQGTLYTKNAGKHPVYFQGPSIGWDFGGDGSKVMMLVYNLPSVNAMYDRFVGVNGSAYLVGGVGATVLSRNNIFVVPIISGVGARLGISVGYLKFTDKQTWNPF</sequence>
<accession>A0ABU0MAQ1</accession>